<dbReference type="AlphaFoldDB" id="A0A1B6LQ64"/>
<organism evidence="1">
    <name type="scientific">Graphocephala atropunctata</name>
    <dbReference type="NCBI Taxonomy" id="36148"/>
    <lineage>
        <taxon>Eukaryota</taxon>
        <taxon>Metazoa</taxon>
        <taxon>Ecdysozoa</taxon>
        <taxon>Arthropoda</taxon>
        <taxon>Hexapoda</taxon>
        <taxon>Insecta</taxon>
        <taxon>Pterygota</taxon>
        <taxon>Neoptera</taxon>
        <taxon>Paraneoptera</taxon>
        <taxon>Hemiptera</taxon>
        <taxon>Auchenorrhyncha</taxon>
        <taxon>Membracoidea</taxon>
        <taxon>Cicadellidae</taxon>
        <taxon>Cicadellinae</taxon>
        <taxon>Cicadellini</taxon>
        <taxon>Graphocephala</taxon>
    </lineage>
</organism>
<gene>
    <name evidence="1" type="ORF">g.958</name>
</gene>
<protein>
    <submittedName>
        <fullName evidence="1">Uncharacterized protein</fullName>
    </submittedName>
</protein>
<accession>A0A1B6LQ64</accession>
<dbReference type="EMBL" id="GEBQ01014149">
    <property type="protein sequence ID" value="JAT25828.1"/>
    <property type="molecule type" value="Transcribed_RNA"/>
</dbReference>
<proteinExistence type="predicted"/>
<feature type="non-terminal residue" evidence="1">
    <location>
        <position position="1"/>
    </location>
</feature>
<sequence>AVKGKKTCSVQSVKSNGNLNSSFLHNRYAVLSIDEEEKSQNTHMVNNEEDNVESKSNKMIICADSHGRDLAWHINEAQTAYEAVGFVRPGGRTKQILSNTNIKSVNLNKEDTLVVICGT</sequence>
<reference evidence="1" key="1">
    <citation type="submission" date="2015-11" db="EMBL/GenBank/DDBJ databases">
        <title>De novo transcriptome assembly of four potential Pierce s Disease insect vectors from Arizona vineyards.</title>
        <authorList>
            <person name="Tassone E.E."/>
        </authorList>
    </citation>
    <scope>NUCLEOTIDE SEQUENCE</scope>
</reference>
<evidence type="ECO:0000313" key="1">
    <source>
        <dbReference type="EMBL" id="JAT25828.1"/>
    </source>
</evidence>
<feature type="non-terminal residue" evidence="1">
    <location>
        <position position="119"/>
    </location>
</feature>
<name>A0A1B6LQ64_9HEMI</name>